<sequence>MIRNGKDAPDMSSFEGYHPLLTPIFRFDWLTQFKLKNVAELTKQDLAETADWVNATMQQTMGQTALTWGIERRQTHKLIGWGGFTHLDLNTRTSQLAIQGRRLTAAEQQEIIDRLVHFGQDELQLKTMTLNQSAHVEPAVLAAAGFTTQNNDWIWQQH</sequence>
<dbReference type="Gene3D" id="3.40.630.30">
    <property type="match status" value="1"/>
</dbReference>
<dbReference type="AlphaFoldDB" id="M5B1A9"/>
<dbReference type="HOGENOM" id="CLU_013985_30_0_9"/>
<dbReference type="PATRIC" id="fig|1001583.3.peg.1850"/>
<evidence type="ECO:0008006" key="3">
    <source>
        <dbReference type="Google" id="ProtNLM"/>
    </source>
</evidence>
<dbReference type="SUPFAM" id="SSF55729">
    <property type="entry name" value="Acyl-CoA N-acyltransferases (Nat)"/>
    <property type="match status" value="1"/>
</dbReference>
<gene>
    <name evidence="1" type="ORF">LVISKB_1861</name>
</gene>
<name>M5B1A9_LEVBR</name>
<reference evidence="1 2" key="1">
    <citation type="journal article" date="2013" name="PLoS ONE">
        <title>Genomic Analysis by Deep Sequencing of the Probiotic Lactobacillus brevis KB290 Harboring Nine Plasmids Reveals Genomic Stability.</title>
        <authorList>
            <person name="Fukao M."/>
            <person name="Oshima K."/>
            <person name="Morita H."/>
            <person name="Toh H."/>
            <person name="Suda W."/>
            <person name="Kim S.W."/>
            <person name="Suzuki S."/>
            <person name="Yakabe T."/>
            <person name="Hattori M."/>
            <person name="Yajima N."/>
        </authorList>
    </citation>
    <scope>NUCLEOTIDE SEQUENCE [LARGE SCALE GENOMIC DNA]</scope>
    <source>
        <strain evidence="1 2">KB290</strain>
    </source>
</reference>
<dbReference type="InterPro" id="IPR016181">
    <property type="entry name" value="Acyl_CoA_acyltransferase"/>
</dbReference>
<organism evidence="1 2">
    <name type="scientific">Levilactobacillus brevis KB290</name>
    <dbReference type="NCBI Taxonomy" id="1001583"/>
    <lineage>
        <taxon>Bacteria</taxon>
        <taxon>Bacillati</taxon>
        <taxon>Bacillota</taxon>
        <taxon>Bacilli</taxon>
        <taxon>Lactobacillales</taxon>
        <taxon>Lactobacillaceae</taxon>
        <taxon>Levilactobacillus</taxon>
    </lineage>
</organism>
<dbReference type="KEGG" id="lbk:LVISKB_1861"/>
<proteinExistence type="predicted"/>
<evidence type="ECO:0000313" key="2">
    <source>
        <dbReference type="Proteomes" id="UP000012042"/>
    </source>
</evidence>
<protein>
    <recommendedName>
        <fullName evidence="3">N-acetyltransferase domain-containing protein</fullName>
    </recommendedName>
</protein>
<accession>M5B1A9</accession>
<dbReference type="EMBL" id="AP012167">
    <property type="protein sequence ID" value="BAN07496.1"/>
    <property type="molecule type" value="Genomic_DNA"/>
</dbReference>
<dbReference type="Proteomes" id="UP000012042">
    <property type="component" value="Chromosome"/>
</dbReference>
<evidence type="ECO:0000313" key="1">
    <source>
        <dbReference type="EMBL" id="BAN07496.1"/>
    </source>
</evidence>